<proteinExistence type="predicted"/>
<keyword evidence="3" id="KW-0233">DNA recombination</keyword>
<feature type="domain" description="Tyr recombinase" evidence="6">
    <location>
        <begin position="238"/>
        <end position="445"/>
    </location>
</feature>
<keyword evidence="1" id="KW-0229">DNA integration</keyword>
<keyword evidence="9" id="KW-1185">Reference proteome</keyword>
<name>A0ABY9WQ16_9BACT</name>
<organism evidence="8 9">
    <name type="scientific">Archangium minus</name>
    <dbReference type="NCBI Taxonomy" id="83450"/>
    <lineage>
        <taxon>Bacteria</taxon>
        <taxon>Pseudomonadati</taxon>
        <taxon>Myxococcota</taxon>
        <taxon>Myxococcia</taxon>
        <taxon>Myxococcales</taxon>
        <taxon>Cystobacterineae</taxon>
        <taxon>Archangiaceae</taxon>
        <taxon>Archangium</taxon>
    </lineage>
</organism>
<reference evidence="8 9" key="1">
    <citation type="submission" date="2019-08" db="EMBL/GenBank/DDBJ databases">
        <title>Archangium and Cystobacter genomes.</title>
        <authorList>
            <person name="Chen I.-C.K."/>
            <person name="Wielgoss S."/>
        </authorList>
    </citation>
    <scope>NUCLEOTIDE SEQUENCE [LARGE SCALE GENOMIC DNA]</scope>
    <source>
        <strain evidence="8 9">Cbm 6</strain>
    </source>
</reference>
<dbReference type="EMBL" id="CP043494">
    <property type="protein sequence ID" value="WNG45894.1"/>
    <property type="molecule type" value="Genomic_DNA"/>
</dbReference>
<dbReference type="Gene3D" id="1.10.443.10">
    <property type="entry name" value="Intergrase catalytic core"/>
    <property type="match status" value="1"/>
</dbReference>
<evidence type="ECO:0000313" key="8">
    <source>
        <dbReference type="EMBL" id="WNG45894.1"/>
    </source>
</evidence>
<dbReference type="InterPro" id="IPR013762">
    <property type="entry name" value="Integrase-like_cat_sf"/>
</dbReference>
<evidence type="ECO:0000256" key="1">
    <source>
        <dbReference type="ARBA" id="ARBA00022908"/>
    </source>
</evidence>
<feature type="region of interest" description="Disordered" evidence="5">
    <location>
        <begin position="1"/>
        <end position="64"/>
    </location>
</feature>
<keyword evidence="2 4" id="KW-0238">DNA-binding</keyword>
<dbReference type="SUPFAM" id="SSF56349">
    <property type="entry name" value="DNA breaking-rejoining enzymes"/>
    <property type="match status" value="1"/>
</dbReference>
<dbReference type="InterPro" id="IPR002104">
    <property type="entry name" value="Integrase_catalytic"/>
</dbReference>
<dbReference type="InterPro" id="IPR011010">
    <property type="entry name" value="DNA_brk_join_enz"/>
</dbReference>
<dbReference type="Proteomes" id="UP001611383">
    <property type="component" value="Chromosome"/>
</dbReference>
<protein>
    <submittedName>
        <fullName evidence="8">Site-specific integrase</fullName>
    </submittedName>
</protein>
<dbReference type="PANTHER" id="PTHR30349">
    <property type="entry name" value="PHAGE INTEGRASE-RELATED"/>
    <property type="match status" value="1"/>
</dbReference>
<dbReference type="InterPro" id="IPR044068">
    <property type="entry name" value="CB"/>
</dbReference>
<dbReference type="Gene3D" id="1.10.150.130">
    <property type="match status" value="1"/>
</dbReference>
<sequence>MAQTACHNNPRRQFMPHGEFMFDTSIPDTSAALSLPPLPTGPVASESTSKPASPKTKRRKKPRCASGLGSVYFRESDNRWCATWKTSGTDGKAKTRVVYGATQREAIEKREAARKEAETVAENATKETVGDFLRRWLDIVKTKLQPTTVAAYSEQIRLYMAPEKDVGMGLGIGQIPLSKLSPFDIETWLASLEKRGVSAARRRGLCVQLKSALGRAVAWRQLKENPMAGVEYPTVKREQMKVWDSDEVAAFLLACDGERLEALFVLAIETGMRQGELLGLQWDDVELKEDTDPTTGAPRYSGQIHVRHNLQEVNGNHQPLSGPKTQAGNRIVTLFPETVHALIQHKERMRKEGKGAHPYVFPSTTGRPVFKRALRDAFNRIIKTAGLKQIRFHDMRHTNATMMISDGVDVKTVSSRLGHSTTSITLDIYTKFMRKADERAAGVMASIMAKKKILAAGSGMGDRSGASVPN</sequence>
<gene>
    <name evidence="8" type="ORF">F0U60_18575</name>
</gene>
<accession>A0ABY9WQ16</accession>
<evidence type="ECO:0000256" key="2">
    <source>
        <dbReference type="ARBA" id="ARBA00023125"/>
    </source>
</evidence>
<feature type="domain" description="Core-binding (CB)" evidence="7">
    <location>
        <begin position="127"/>
        <end position="217"/>
    </location>
</feature>
<dbReference type="InterPro" id="IPR050090">
    <property type="entry name" value="Tyrosine_recombinase_XerCD"/>
</dbReference>
<evidence type="ECO:0000313" key="9">
    <source>
        <dbReference type="Proteomes" id="UP001611383"/>
    </source>
</evidence>
<dbReference type="PROSITE" id="PS51900">
    <property type="entry name" value="CB"/>
    <property type="match status" value="1"/>
</dbReference>
<dbReference type="CDD" id="cd01189">
    <property type="entry name" value="INT_ICEBs1_C_like"/>
    <property type="match status" value="1"/>
</dbReference>
<dbReference type="Pfam" id="PF00589">
    <property type="entry name" value="Phage_integrase"/>
    <property type="match status" value="1"/>
</dbReference>
<dbReference type="PROSITE" id="PS51898">
    <property type="entry name" value="TYR_RECOMBINASE"/>
    <property type="match status" value="1"/>
</dbReference>
<dbReference type="InterPro" id="IPR010998">
    <property type="entry name" value="Integrase_recombinase_N"/>
</dbReference>
<evidence type="ECO:0000259" key="6">
    <source>
        <dbReference type="PROSITE" id="PS51898"/>
    </source>
</evidence>
<dbReference type="PANTHER" id="PTHR30349:SF91">
    <property type="entry name" value="INTA PROTEIN"/>
    <property type="match status" value="1"/>
</dbReference>
<evidence type="ECO:0000256" key="5">
    <source>
        <dbReference type="SAM" id="MobiDB-lite"/>
    </source>
</evidence>
<evidence type="ECO:0000256" key="4">
    <source>
        <dbReference type="PROSITE-ProRule" id="PRU01248"/>
    </source>
</evidence>
<evidence type="ECO:0000256" key="3">
    <source>
        <dbReference type="ARBA" id="ARBA00023172"/>
    </source>
</evidence>
<evidence type="ECO:0000259" key="7">
    <source>
        <dbReference type="PROSITE" id="PS51900"/>
    </source>
</evidence>